<dbReference type="PROSITE" id="PS00626">
    <property type="entry name" value="RCC1_2"/>
    <property type="match status" value="1"/>
</dbReference>
<dbReference type="InterPro" id="IPR036047">
    <property type="entry name" value="F-box-like_dom_sf"/>
</dbReference>
<keyword evidence="1" id="KW-0677">Repeat</keyword>
<dbReference type="InterPro" id="IPR051210">
    <property type="entry name" value="Ub_ligase/GEF_domain"/>
</dbReference>
<dbReference type="PANTHER" id="PTHR22870">
    <property type="entry name" value="REGULATOR OF CHROMOSOME CONDENSATION"/>
    <property type="match status" value="1"/>
</dbReference>
<dbReference type="Pfam" id="PF12937">
    <property type="entry name" value="F-box-like"/>
    <property type="match status" value="1"/>
</dbReference>
<protein>
    <recommendedName>
        <fullName evidence="3">F-box domain-containing protein</fullName>
    </recommendedName>
</protein>
<dbReference type="InterPro" id="IPR009091">
    <property type="entry name" value="RCC1/BLIP-II"/>
</dbReference>
<dbReference type="Pfam" id="PF00415">
    <property type="entry name" value="RCC1"/>
    <property type="match status" value="2"/>
</dbReference>
<dbReference type="SUPFAM" id="SSF50985">
    <property type="entry name" value="RCC1/BLIP-II"/>
    <property type="match status" value="1"/>
</dbReference>
<feature type="domain" description="F-box" evidence="3">
    <location>
        <begin position="4"/>
        <end position="49"/>
    </location>
</feature>
<dbReference type="EMBL" id="JABAYA010000080">
    <property type="protein sequence ID" value="KAF7726336.1"/>
    <property type="molecule type" value="Genomic_DNA"/>
</dbReference>
<accession>A0A8H7BMZ6</accession>
<sequence length="461" mass="52318">MQLWELPVDIFLEDILPSLDLVSLIELSYTSRFFHRLANDEHVWKKLVMTDFNIPYDAAFRSHGWKTLYSKLNDPIVYTWGENEDGRLGHGESPFFHRGPMRYRYRTSVAVGVPRELQSLRGKGIIDIMSGGWSFHALDRYGRVWMWGILQKDVPLRDSLGAERVHEPAEIELPHDVHIRTLSCGRSHAIALAKDGSIWHWCNRWKPQRVVLRTDRPSPVVQVTANWGYSSILTKRGEIFLVPHPPNVASEDEDVPVMEITDPGVGLAAIEIERHGDPDDRFVQLAGMEKYTLALTRKGRIYKLYTNETEAFAITPATDAVELNHFGSHKTEINERGRKMQRFVSAAFKNFAVYTADGKVMLGQNDADANTVPKLMEELDRDICKVSFGDYHMGAVTNKGTLLTWGRNEAGALGHGEDMQDVERPIVVEKLRDMFVFAIGFGGWQSAVLAIPRKDAFAEDE</sequence>
<evidence type="ECO:0000256" key="2">
    <source>
        <dbReference type="PROSITE-ProRule" id="PRU00235"/>
    </source>
</evidence>
<organism evidence="4 5">
    <name type="scientific">Apophysomyces ossiformis</name>
    <dbReference type="NCBI Taxonomy" id="679940"/>
    <lineage>
        <taxon>Eukaryota</taxon>
        <taxon>Fungi</taxon>
        <taxon>Fungi incertae sedis</taxon>
        <taxon>Mucoromycota</taxon>
        <taxon>Mucoromycotina</taxon>
        <taxon>Mucoromycetes</taxon>
        <taxon>Mucorales</taxon>
        <taxon>Mucorineae</taxon>
        <taxon>Mucoraceae</taxon>
        <taxon>Apophysomyces</taxon>
    </lineage>
</organism>
<proteinExistence type="predicted"/>
<dbReference type="SUPFAM" id="SSF81383">
    <property type="entry name" value="F-box domain"/>
    <property type="match status" value="1"/>
</dbReference>
<dbReference type="PROSITE" id="PS50012">
    <property type="entry name" value="RCC1_3"/>
    <property type="match status" value="3"/>
</dbReference>
<dbReference type="InterPro" id="IPR000408">
    <property type="entry name" value="Reg_chr_condens"/>
</dbReference>
<dbReference type="OrthoDB" id="61110at2759"/>
<name>A0A8H7BMZ6_9FUNG</name>
<gene>
    <name evidence="4" type="ORF">EC973_008916</name>
</gene>
<dbReference type="AlphaFoldDB" id="A0A8H7BMZ6"/>
<keyword evidence="5" id="KW-1185">Reference proteome</keyword>
<feature type="repeat" description="RCC1" evidence="2">
    <location>
        <begin position="142"/>
        <end position="195"/>
    </location>
</feature>
<feature type="repeat" description="RCC1" evidence="2">
    <location>
        <begin position="75"/>
        <end position="141"/>
    </location>
</feature>
<comment type="caution">
    <text evidence="4">The sequence shown here is derived from an EMBL/GenBank/DDBJ whole genome shotgun (WGS) entry which is preliminary data.</text>
</comment>
<dbReference type="Gene3D" id="1.20.1280.50">
    <property type="match status" value="1"/>
</dbReference>
<dbReference type="PANTHER" id="PTHR22870:SF408">
    <property type="entry name" value="OS09G0560450 PROTEIN"/>
    <property type="match status" value="1"/>
</dbReference>
<evidence type="ECO:0000259" key="3">
    <source>
        <dbReference type="Pfam" id="PF12937"/>
    </source>
</evidence>
<dbReference type="InterPro" id="IPR001810">
    <property type="entry name" value="F-box_dom"/>
</dbReference>
<feature type="repeat" description="RCC1" evidence="2">
    <location>
        <begin position="400"/>
        <end position="452"/>
    </location>
</feature>
<evidence type="ECO:0000313" key="5">
    <source>
        <dbReference type="Proteomes" id="UP000605846"/>
    </source>
</evidence>
<evidence type="ECO:0000313" key="4">
    <source>
        <dbReference type="EMBL" id="KAF7726336.1"/>
    </source>
</evidence>
<evidence type="ECO:0000256" key="1">
    <source>
        <dbReference type="ARBA" id="ARBA00022737"/>
    </source>
</evidence>
<reference evidence="4" key="1">
    <citation type="submission" date="2020-01" db="EMBL/GenBank/DDBJ databases">
        <title>Genome Sequencing of Three Apophysomyces-Like Fungal Strains Confirms a Novel Fungal Genus in the Mucoromycota with divergent Burkholderia-like Endosymbiotic Bacteria.</title>
        <authorList>
            <person name="Stajich J.E."/>
            <person name="Macias A.M."/>
            <person name="Carter-House D."/>
            <person name="Lovett B."/>
            <person name="Kasson L.R."/>
            <person name="Berry K."/>
            <person name="Grigoriev I."/>
            <person name="Chang Y."/>
            <person name="Spatafora J."/>
            <person name="Kasson M.T."/>
        </authorList>
    </citation>
    <scope>NUCLEOTIDE SEQUENCE</scope>
    <source>
        <strain evidence="4">NRRL A-21654</strain>
    </source>
</reference>
<dbReference type="PRINTS" id="PR00633">
    <property type="entry name" value="RCCNDNSATION"/>
</dbReference>
<dbReference type="Gene3D" id="2.130.10.30">
    <property type="entry name" value="Regulator of chromosome condensation 1/beta-lactamase-inhibitor protein II"/>
    <property type="match status" value="2"/>
</dbReference>
<dbReference type="Proteomes" id="UP000605846">
    <property type="component" value="Unassembled WGS sequence"/>
</dbReference>